<evidence type="ECO:0000256" key="6">
    <source>
        <dbReference type="SAM" id="Phobius"/>
    </source>
</evidence>
<feature type="transmembrane region" description="Helical" evidence="6">
    <location>
        <begin position="140"/>
        <end position="162"/>
    </location>
</feature>
<feature type="domain" description="Rhodanese" evidence="7">
    <location>
        <begin position="220"/>
        <end position="312"/>
    </location>
</feature>
<evidence type="ECO:0000313" key="8">
    <source>
        <dbReference type="EMBL" id="QBR03726.1"/>
    </source>
</evidence>
<name>A0A4P7D4N8_9BURK</name>
<reference evidence="8 9" key="1">
    <citation type="submission" date="2019-03" db="EMBL/GenBank/DDBJ databases">
        <title>Paraburkholderia sp. 7MH5, isolated from subtropical forest soil.</title>
        <authorList>
            <person name="Gao Z.-H."/>
            <person name="Qiu L.-H."/>
        </authorList>
    </citation>
    <scope>NUCLEOTIDE SEQUENCE [LARGE SCALE GENOMIC DNA]</scope>
    <source>
        <strain evidence="8 9">7MH5</strain>
    </source>
</reference>
<sequence>MLLHELVARYGPAFIFLNVLIRSLGIPVPAMPSLALFGAMAAMHPATAGSQLLPTFALAVLATLSGDSVLYLFGRRYGANALNTICELSPSRDACVKRTERFFGRWGVRILTVAKFIPGLSLVSIPMAGVTHTPWPRFAMYDSIGAALWTIAGLSIGMLFAPQLETLFALAHRFSHIAIPVVLAFLVAYAIYNWRRRNQVLQRLPTVCATVKELDLALRSNCPPVVLDVRTGEKRKLAPYIIPNSLPAEEDRLDEITARFPKNTKIIIYCSCHNEVSAFLFAKSLHDAGFSDVRALSGGIDAWRRAGHPVISLPITHTKTCACQSSSMAAQ</sequence>
<dbReference type="GO" id="GO:0004792">
    <property type="term" value="F:thiosulfate-cyanide sulfurtransferase activity"/>
    <property type="evidence" value="ECO:0007669"/>
    <property type="project" value="InterPro"/>
</dbReference>
<feature type="transmembrane region" description="Helical" evidence="6">
    <location>
        <begin position="174"/>
        <end position="194"/>
    </location>
</feature>
<evidence type="ECO:0000256" key="2">
    <source>
        <dbReference type="ARBA" id="ARBA00022475"/>
    </source>
</evidence>
<dbReference type="SUPFAM" id="SSF52821">
    <property type="entry name" value="Rhodanese/Cell cycle control phosphatase"/>
    <property type="match status" value="1"/>
</dbReference>
<dbReference type="PROSITE" id="PS50206">
    <property type="entry name" value="RHODANESE_3"/>
    <property type="match status" value="1"/>
</dbReference>
<dbReference type="InterPro" id="IPR051311">
    <property type="entry name" value="DedA_domain"/>
</dbReference>
<evidence type="ECO:0000256" key="1">
    <source>
        <dbReference type="ARBA" id="ARBA00004651"/>
    </source>
</evidence>
<comment type="subcellular location">
    <subcellularLocation>
        <location evidence="1">Cell membrane</location>
        <topology evidence="1">Multi-pass membrane protein</topology>
    </subcellularLocation>
</comment>
<dbReference type="Proteomes" id="UP000295727">
    <property type="component" value="Chromosome 4"/>
</dbReference>
<evidence type="ECO:0000256" key="4">
    <source>
        <dbReference type="ARBA" id="ARBA00022989"/>
    </source>
</evidence>
<accession>A0A4P7D4N8</accession>
<evidence type="ECO:0000259" key="7">
    <source>
        <dbReference type="PROSITE" id="PS50206"/>
    </source>
</evidence>
<dbReference type="Pfam" id="PF09335">
    <property type="entry name" value="VTT_dom"/>
    <property type="match status" value="1"/>
</dbReference>
<evidence type="ECO:0000313" key="9">
    <source>
        <dbReference type="Proteomes" id="UP000295727"/>
    </source>
</evidence>
<dbReference type="GO" id="GO:0005886">
    <property type="term" value="C:plasma membrane"/>
    <property type="evidence" value="ECO:0007669"/>
    <property type="project" value="UniProtKB-SubCell"/>
</dbReference>
<evidence type="ECO:0000256" key="5">
    <source>
        <dbReference type="ARBA" id="ARBA00023136"/>
    </source>
</evidence>
<dbReference type="AlphaFoldDB" id="A0A4P7D4N8"/>
<organism evidence="8 9">
    <name type="scientific">Paraburkholderia pallida</name>
    <dbReference type="NCBI Taxonomy" id="2547399"/>
    <lineage>
        <taxon>Bacteria</taxon>
        <taxon>Pseudomonadati</taxon>
        <taxon>Pseudomonadota</taxon>
        <taxon>Betaproteobacteria</taxon>
        <taxon>Burkholderiales</taxon>
        <taxon>Burkholderiaceae</taxon>
        <taxon>Paraburkholderia</taxon>
    </lineage>
</organism>
<dbReference type="CDD" id="cd01444">
    <property type="entry name" value="GlpE_ST"/>
    <property type="match status" value="1"/>
</dbReference>
<dbReference type="KEGG" id="ppai:E1956_42280"/>
<dbReference type="OrthoDB" id="21108at2"/>
<dbReference type="SMART" id="SM00450">
    <property type="entry name" value="RHOD"/>
    <property type="match status" value="1"/>
</dbReference>
<gene>
    <name evidence="8" type="ORF">E1956_42280</name>
</gene>
<dbReference type="RefSeq" id="WP_134759410.1">
    <property type="nucleotide sequence ID" value="NZ_CP038151.1"/>
</dbReference>
<keyword evidence="9" id="KW-1185">Reference proteome</keyword>
<keyword evidence="5 6" id="KW-0472">Membrane</keyword>
<keyword evidence="4 6" id="KW-1133">Transmembrane helix</keyword>
<dbReference type="InterPro" id="IPR001763">
    <property type="entry name" value="Rhodanese-like_dom"/>
</dbReference>
<proteinExistence type="predicted"/>
<dbReference type="Pfam" id="PF00581">
    <property type="entry name" value="Rhodanese"/>
    <property type="match status" value="1"/>
</dbReference>
<dbReference type="EMBL" id="CP038151">
    <property type="protein sequence ID" value="QBR03726.1"/>
    <property type="molecule type" value="Genomic_DNA"/>
</dbReference>
<evidence type="ECO:0000256" key="3">
    <source>
        <dbReference type="ARBA" id="ARBA00022692"/>
    </source>
</evidence>
<feature type="transmembrane region" description="Helical" evidence="6">
    <location>
        <begin position="52"/>
        <end position="73"/>
    </location>
</feature>
<keyword evidence="3 6" id="KW-0812">Transmembrane</keyword>
<dbReference type="Gene3D" id="3.40.250.10">
    <property type="entry name" value="Rhodanese-like domain"/>
    <property type="match status" value="1"/>
</dbReference>
<dbReference type="InterPro" id="IPR032816">
    <property type="entry name" value="VTT_dom"/>
</dbReference>
<keyword evidence="2" id="KW-1003">Cell membrane</keyword>
<dbReference type="PANTHER" id="PTHR42709:SF6">
    <property type="entry name" value="UNDECAPRENYL PHOSPHATE TRANSPORTER A"/>
    <property type="match status" value="1"/>
</dbReference>
<protein>
    <recommendedName>
        <fullName evidence="7">Rhodanese domain-containing protein</fullName>
    </recommendedName>
</protein>
<dbReference type="PANTHER" id="PTHR42709">
    <property type="entry name" value="ALKALINE PHOSPHATASE LIKE PROTEIN"/>
    <property type="match status" value="1"/>
</dbReference>
<feature type="transmembrane region" description="Helical" evidence="6">
    <location>
        <begin position="106"/>
        <end position="128"/>
    </location>
</feature>
<dbReference type="InterPro" id="IPR023695">
    <property type="entry name" value="Thiosulf_sulfurTrfase"/>
</dbReference>
<feature type="transmembrane region" description="Helical" evidence="6">
    <location>
        <begin position="20"/>
        <end position="40"/>
    </location>
</feature>
<dbReference type="GO" id="GO:0005737">
    <property type="term" value="C:cytoplasm"/>
    <property type="evidence" value="ECO:0007669"/>
    <property type="project" value="InterPro"/>
</dbReference>
<dbReference type="InterPro" id="IPR036873">
    <property type="entry name" value="Rhodanese-like_dom_sf"/>
</dbReference>